<comment type="caution">
    <text evidence="2">The sequence shown here is derived from an EMBL/GenBank/DDBJ whole genome shotgun (WGS) entry which is preliminary data.</text>
</comment>
<evidence type="ECO:0000313" key="2">
    <source>
        <dbReference type="EMBL" id="OAA59099.1"/>
    </source>
</evidence>
<evidence type="ECO:0000256" key="1">
    <source>
        <dbReference type="SAM" id="MobiDB-lite"/>
    </source>
</evidence>
<keyword evidence="3" id="KW-1185">Reference proteome</keyword>
<dbReference type="EMBL" id="AZHD01000011">
    <property type="protein sequence ID" value="OAA59099.1"/>
    <property type="molecule type" value="Genomic_DNA"/>
</dbReference>
<evidence type="ECO:0000313" key="3">
    <source>
        <dbReference type="Proteomes" id="UP000076874"/>
    </source>
</evidence>
<proteinExistence type="predicted"/>
<feature type="compositionally biased region" description="Acidic residues" evidence="1">
    <location>
        <begin position="369"/>
        <end position="409"/>
    </location>
</feature>
<dbReference type="OrthoDB" id="4367324at2759"/>
<dbReference type="Proteomes" id="UP000076874">
    <property type="component" value="Unassembled WGS sequence"/>
</dbReference>
<gene>
    <name evidence="2" type="ORF">SPI_06301</name>
</gene>
<organism evidence="2 3">
    <name type="scientific">Niveomyces insectorum RCEF 264</name>
    <dbReference type="NCBI Taxonomy" id="1081102"/>
    <lineage>
        <taxon>Eukaryota</taxon>
        <taxon>Fungi</taxon>
        <taxon>Dikarya</taxon>
        <taxon>Ascomycota</taxon>
        <taxon>Pezizomycotina</taxon>
        <taxon>Sordariomycetes</taxon>
        <taxon>Hypocreomycetidae</taxon>
        <taxon>Hypocreales</taxon>
        <taxon>Cordycipitaceae</taxon>
        <taxon>Niveomyces</taxon>
    </lineage>
</organism>
<name>A0A167RZX8_9HYPO</name>
<feature type="region of interest" description="Disordered" evidence="1">
    <location>
        <begin position="359"/>
        <end position="453"/>
    </location>
</feature>
<dbReference type="STRING" id="1081102.A0A167RZX8"/>
<protein>
    <submittedName>
        <fullName evidence="2">Uncharacterized protein</fullName>
    </submittedName>
</protein>
<dbReference type="AlphaFoldDB" id="A0A167RZX8"/>
<accession>A0A167RZX8</accession>
<sequence>MVDILSALTAPNPKIKNHRLKPGPNTITGDPYPPVSWCQWADFKYEVLMKLFGSTLRSSRRHVQNVDLLPWDKDIVDEHTFDVLVHRSVMPVVNACLVEQPSSCYFGAGSRCINADGDRHAPDWSCASHGGTTALVLGDTKISSKWTPDLANSPPGTTGHKEWAKVLSQITLYMRSYQVRYGFIITDEQLVVLRITRERVGTGLAAHRLRRAPAVAVSYAPQAAGAAAAAAATAAFYDDSAGNISGLSDTFANTTASYDDSATTSYSIYPPEYALIPWTSHGPGKLTVKLALWCLAMMAGNGDGHVDYSYPYLDSWREVEGGYFHNTKGVFKSRLRPGASIQNLDPAQVYANESAAMWPSNAGAGTQEEAGEEVEEEGEEEEEEEEEEEQEQQEEESDDNDNDDDDDEEQAHFSETEEDPGEGPSNRRVAPGLFEEGDDGSETAVEGPPTVHVDIQKSPFHGWYFRDAHGNKQNVTAGAAPPEPAKSAEVVAEDATTEAFKYEPISRGTPRFLDLETEELIPPHLESSLLIQQRIRSRHKPFLSNVVMGSRPLRCWRKDFSSPRLRKCAFDLASIDWTRSRPIGAGVDGHVWRVYFGDQGPFVLKARECQNAAVLQMMKTNMDLLKKKRANVAKKTEGKYGDGTAAAAASRAYSIMIRPNPRTEEDAWMNQTSFCTEALQIQEQFPDGLPSKDSSTRVARPKLVPLEDDMPRFPQCYGWVKMPQSWFENLPPGIRPGTYNFDGLRRSFEGYEEKNNFIAVVYEYIRSGPHPPTRSEPHGRLHAWNDPKEVERVDRFLYLAGFGHAGTPLARNWKNNVLVDHSDIVLPRWYGWRPEWYGPYDAERILVR</sequence>
<reference evidence="2 3" key="1">
    <citation type="journal article" date="2016" name="Genome Biol. Evol.">
        <title>Divergent and convergent evolution of fungal pathogenicity.</title>
        <authorList>
            <person name="Shang Y."/>
            <person name="Xiao G."/>
            <person name="Zheng P."/>
            <person name="Cen K."/>
            <person name="Zhan S."/>
            <person name="Wang C."/>
        </authorList>
    </citation>
    <scope>NUCLEOTIDE SEQUENCE [LARGE SCALE GENOMIC DNA]</scope>
    <source>
        <strain evidence="2 3">RCEF 264</strain>
    </source>
</reference>